<keyword evidence="1" id="KW-1133">Transmembrane helix</keyword>
<evidence type="ECO:0008006" key="4">
    <source>
        <dbReference type="Google" id="ProtNLM"/>
    </source>
</evidence>
<organism evidence="2 3">
    <name type="scientific">Corynebacterium efficiens (strain DSM 44549 / YS-314 / AJ 12310 / JCM 11189 / NBRC 100395)</name>
    <dbReference type="NCBI Taxonomy" id="196164"/>
    <lineage>
        <taxon>Bacteria</taxon>
        <taxon>Bacillati</taxon>
        <taxon>Actinomycetota</taxon>
        <taxon>Actinomycetes</taxon>
        <taxon>Mycobacteriales</taxon>
        <taxon>Corynebacteriaceae</taxon>
        <taxon>Corynebacterium</taxon>
    </lineage>
</organism>
<accession>Q8FSK1</accession>
<dbReference type="KEGG" id="cef:CE0389"/>
<protein>
    <recommendedName>
        <fullName evidence="4">Transmembrane protein</fullName>
    </recommendedName>
</protein>
<keyword evidence="1" id="KW-0472">Membrane</keyword>
<dbReference type="AlphaFoldDB" id="Q8FSK1"/>
<dbReference type="STRING" id="196164.gene:10740787"/>
<evidence type="ECO:0000256" key="1">
    <source>
        <dbReference type="SAM" id="Phobius"/>
    </source>
</evidence>
<sequence>MNAMSESHASYIKSAPERMNYIDGYTPVSYSAPHSSLERGTTWTGMGFLLVSLAGIGVVLFGWGANSVGTQPDNWMLYIILGAIFFIITGIIGFVLIWKGRAPYRRYVKETGREH</sequence>
<evidence type="ECO:0000313" key="3">
    <source>
        <dbReference type="Proteomes" id="UP000001409"/>
    </source>
</evidence>
<dbReference type="Proteomes" id="UP000001409">
    <property type="component" value="Chromosome"/>
</dbReference>
<dbReference type="eggNOG" id="ENOG5031I0N">
    <property type="taxonomic scope" value="Bacteria"/>
</dbReference>
<dbReference type="EMBL" id="BA000035">
    <property type="protein sequence ID" value="BAC17199.1"/>
    <property type="molecule type" value="Genomic_DNA"/>
</dbReference>
<feature type="transmembrane region" description="Helical" evidence="1">
    <location>
        <begin position="43"/>
        <end position="63"/>
    </location>
</feature>
<keyword evidence="1" id="KW-0812">Transmembrane</keyword>
<name>Q8FSK1_COREF</name>
<keyword evidence="3" id="KW-1185">Reference proteome</keyword>
<dbReference type="HOGENOM" id="CLU_157817_0_0_11"/>
<proteinExistence type="predicted"/>
<reference evidence="2 3" key="1">
    <citation type="journal article" date="2003" name="Genome Res.">
        <title>Comparative complete genome sequence analysis of the amino acid replacements responsible for the thermostability of Corynebacterium efficiens.</title>
        <authorList>
            <person name="Nishio Y."/>
            <person name="Nakamura Y."/>
            <person name="Kawarabayasi Y."/>
            <person name="Usuda Y."/>
            <person name="Kimura E."/>
            <person name="Sugimoto S."/>
            <person name="Matsui K."/>
            <person name="Yamagishi A."/>
            <person name="Kikuchi H."/>
            <person name="Ikeo K."/>
            <person name="Gojobori T."/>
        </authorList>
    </citation>
    <scope>NUCLEOTIDE SEQUENCE [LARGE SCALE GENOMIC DNA]</scope>
    <source>
        <strain evidence="3">DSM 44549 / YS-314 / AJ 12310 / JCM 11189 / NBRC 100395</strain>
    </source>
</reference>
<feature type="transmembrane region" description="Helical" evidence="1">
    <location>
        <begin position="75"/>
        <end position="98"/>
    </location>
</feature>
<evidence type="ECO:0000313" key="2">
    <source>
        <dbReference type="EMBL" id="BAC17199.1"/>
    </source>
</evidence>